<evidence type="ECO:0000313" key="4">
    <source>
        <dbReference type="Proteomes" id="UP000053257"/>
    </source>
</evidence>
<protein>
    <submittedName>
        <fullName evidence="3">Uncharacterized protein</fullName>
    </submittedName>
</protein>
<keyword evidence="2" id="KW-0732">Signal</keyword>
<feature type="transmembrane region" description="Helical" evidence="1">
    <location>
        <begin position="46"/>
        <end position="77"/>
    </location>
</feature>
<dbReference type="HOGENOM" id="CLU_2159333_0_0_1"/>
<evidence type="ECO:0000313" key="3">
    <source>
        <dbReference type="EMBL" id="KIP06454.1"/>
    </source>
</evidence>
<evidence type="ECO:0000256" key="2">
    <source>
        <dbReference type="SAM" id="SignalP"/>
    </source>
</evidence>
<reference evidence="3 4" key="1">
    <citation type="journal article" date="2014" name="PLoS Genet.">
        <title>Analysis of the Phlebiopsis gigantea genome, transcriptome and secretome provides insight into its pioneer colonization strategies of wood.</title>
        <authorList>
            <person name="Hori C."/>
            <person name="Ishida T."/>
            <person name="Igarashi K."/>
            <person name="Samejima M."/>
            <person name="Suzuki H."/>
            <person name="Master E."/>
            <person name="Ferreira P."/>
            <person name="Ruiz-Duenas F.J."/>
            <person name="Held B."/>
            <person name="Canessa P."/>
            <person name="Larrondo L.F."/>
            <person name="Schmoll M."/>
            <person name="Druzhinina I.S."/>
            <person name="Kubicek C.P."/>
            <person name="Gaskell J.A."/>
            <person name="Kersten P."/>
            <person name="St John F."/>
            <person name="Glasner J."/>
            <person name="Sabat G."/>
            <person name="Splinter BonDurant S."/>
            <person name="Syed K."/>
            <person name="Yadav J."/>
            <person name="Mgbeahuruike A.C."/>
            <person name="Kovalchuk A."/>
            <person name="Asiegbu F.O."/>
            <person name="Lackner G."/>
            <person name="Hoffmeister D."/>
            <person name="Rencoret J."/>
            <person name="Gutierrez A."/>
            <person name="Sun H."/>
            <person name="Lindquist E."/>
            <person name="Barry K."/>
            <person name="Riley R."/>
            <person name="Grigoriev I.V."/>
            <person name="Henrissat B."/>
            <person name="Kues U."/>
            <person name="Berka R.M."/>
            <person name="Martinez A.T."/>
            <person name="Covert S.F."/>
            <person name="Blanchette R.A."/>
            <person name="Cullen D."/>
        </authorList>
    </citation>
    <scope>NUCLEOTIDE SEQUENCE [LARGE SCALE GENOMIC DNA]</scope>
    <source>
        <strain evidence="3 4">11061_1 CR5-6</strain>
    </source>
</reference>
<keyword evidence="4" id="KW-1185">Reference proteome</keyword>
<dbReference type="AlphaFoldDB" id="A0A0C3NN20"/>
<evidence type="ECO:0000256" key="1">
    <source>
        <dbReference type="SAM" id="Phobius"/>
    </source>
</evidence>
<feature type="chain" id="PRO_5002167549" evidence="2">
    <location>
        <begin position="21"/>
        <end position="111"/>
    </location>
</feature>
<dbReference type="Proteomes" id="UP000053257">
    <property type="component" value="Unassembled WGS sequence"/>
</dbReference>
<name>A0A0C3NN20_PHLG1</name>
<proteinExistence type="predicted"/>
<dbReference type="EMBL" id="KN840517">
    <property type="protein sequence ID" value="KIP06454.1"/>
    <property type="molecule type" value="Genomic_DNA"/>
</dbReference>
<accession>A0A0C3NN20</accession>
<sequence>MHHASALLFLLLLNHTSTMGVTHSTALLVKYASTVAEDLFKLIIDILVLIFGAAYFVVSVCGTLLSLAIGLPVLLAYKICGPPIKRLSSKWKTRKYTVHHGGVLVCTIVEL</sequence>
<feature type="signal peptide" evidence="2">
    <location>
        <begin position="1"/>
        <end position="20"/>
    </location>
</feature>
<keyword evidence="1" id="KW-0472">Membrane</keyword>
<gene>
    <name evidence="3" type="ORF">PHLGIDRAFT_459113</name>
</gene>
<keyword evidence="1" id="KW-0812">Transmembrane</keyword>
<organism evidence="3 4">
    <name type="scientific">Phlebiopsis gigantea (strain 11061_1 CR5-6)</name>
    <name type="common">White-rot fungus</name>
    <name type="synonym">Peniophora gigantea</name>
    <dbReference type="NCBI Taxonomy" id="745531"/>
    <lineage>
        <taxon>Eukaryota</taxon>
        <taxon>Fungi</taxon>
        <taxon>Dikarya</taxon>
        <taxon>Basidiomycota</taxon>
        <taxon>Agaricomycotina</taxon>
        <taxon>Agaricomycetes</taxon>
        <taxon>Polyporales</taxon>
        <taxon>Phanerochaetaceae</taxon>
        <taxon>Phlebiopsis</taxon>
    </lineage>
</organism>
<keyword evidence="1" id="KW-1133">Transmembrane helix</keyword>